<dbReference type="InterPro" id="IPR053166">
    <property type="entry name" value="UPF0718_permease"/>
</dbReference>
<evidence type="ECO:0000256" key="2">
    <source>
        <dbReference type="ARBA" id="ARBA00006386"/>
    </source>
</evidence>
<evidence type="ECO:0000256" key="1">
    <source>
        <dbReference type="ARBA" id="ARBA00004651"/>
    </source>
</evidence>
<keyword evidence="4 7" id="KW-0812">Transmembrane</keyword>
<gene>
    <name evidence="8" type="ORF">PRM_0102</name>
</gene>
<comment type="similarity">
    <text evidence="2">Belongs to the UPF0718 family.</text>
</comment>
<evidence type="ECO:0000256" key="7">
    <source>
        <dbReference type="SAM" id="Phobius"/>
    </source>
</evidence>
<evidence type="ECO:0000256" key="4">
    <source>
        <dbReference type="ARBA" id="ARBA00022692"/>
    </source>
</evidence>
<evidence type="ECO:0000256" key="3">
    <source>
        <dbReference type="ARBA" id="ARBA00022475"/>
    </source>
</evidence>
<keyword evidence="6 7" id="KW-0472">Membrane</keyword>
<dbReference type="PANTHER" id="PTHR42775">
    <property type="entry name" value="PERMEASE RV2963-RELATED"/>
    <property type="match status" value="1"/>
</dbReference>
<dbReference type="Pfam" id="PF03773">
    <property type="entry name" value="ArsP_1"/>
    <property type="match status" value="1"/>
</dbReference>
<name>A0A5J6ABT5_PSEAI</name>
<protein>
    <submittedName>
        <fullName evidence="8">Putative permease</fullName>
    </submittedName>
</protein>
<keyword evidence="3" id="KW-1003">Cell membrane</keyword>
<evidence type="ECO:0000256" key="6">
    <source>
        <dbReference type="ARBA" id="ARBA00023136"/>
    </source>
</evidence>
<comment type="subcellular location">
    <subcellularLocation>
        <location evidence="1">Cell membrane</location>
        <topology evidence="1">Multi-pass membrane protein</topology>
    </subcellularLocation>
</comment>
<dbReference type="GO" id="GO:0005886">
    <property type="term" value="C:plasma membrane"/>
    <property type="evidence" value="ECO:0007669"/>
    <property type="project" value="UniProtKB-SubCell"/>
</dbReference>
<reference evidence="8" key="1">
    <citation type="journal article" date="2019" name="J. Antimicrob. Chemother.">
        <title>Pseudomonas aeruginosa with NDM-1, DIM-1 and PME-1 ?-lactamases, and RmtD3 16S rRNA methylase, encoded by new genomic islands.</title>
        <authorList>
            <person name="Urbanowicz P."/>
            <person name="Izdebski R."/>
            <person name="Baraniak A."/>
            <person name="Zabicka D."/>
            <person name="Ziolkowski G."/>
            <person name="Hryniewicz W."/>
            <person name="Gniadkowski M."/>
        </authorList>
    </citation>
    <scope>NUCLEOTIDE SEQUENCE</scope>
</reference>
<proteinExistence type="inferred from homology"/>
<feature type="transmembrane region" description="Helical" evidence="7">
    <location>
        <begin position="20"/>
        <end position="42"/>
    </location>
</feature>
<organism evidence="8">
    <name type="scientific">Pseudomonas aeruginosa</name>
    <dbReference type="NCBI Taxonomy" id="287"/>
    <lineage>
        <taxon>Bacteria</taxon>
        <taxon>Pseudomonadati</taxon>
        <taxon>Pseudomonadota</taxon>
        <taxon>Gammaproteobacteria</taxon>
        <taxon>Pseudomonadales</taxon>
        <taxon>Pseudomonadaceae</taxon>
        <taxon>Pseudomonas</taxon>
    </lineage>
</organism>
<evidence type="ECO:0000313" key="8">
    <source>
        <dbReference type="EMBL" id="QBQ85911.1"/>
    </source>
</evidence>
<dbReference type="InterPro" id="IPR005524">
    <property type="entry name" value="DUF318"/>
</dbReference>
<feature type="transmembrane region" description="Helical" evidence="7">
    <location>
        <begin position="54"/>
        <end position="75"/>
    </location>
</feature>
<dbReference type="EMBL" id="MK497171">
    <property type="protein sequence ID" value="QBQ85911.1"/>
    <property type="molecule type" value="Genomic_DNA"/>
</dbReference>
<dbReference type="PANTHER" id="PTHR42775:SF1">
    <property type="entry name" value="PERMEASE RV2963-RELATED"/>
    <property type="match status" value="1"/>
</dbReference>
<keyword evidence="5 7" id="KW-1133">Transmembrane helix</keyword>
<evidence type="ECO:0000256" key="5">
    <source>
        <dbReference type="ARBA" id="ARBA00022989"/>
    </source>
</evidence>
<sequence length="78" mass="8638">MVGIPLYSNVTGIIPIMESLLLKGLPIGTTLAFCMSSVAASIPEFMMLRQIMTIKLQATFILYLWVVFTLVGWLLNAM</sequence>
<accession>A0A5J6ABT5</accession>
<dbReference type="AlphaFoldDB" id="A0A5J6ABT5"/>